<feature type="compositionally biased region" description="Basic and acidic residues" evidence="2">
    <location>
        <begin position="560"/>
        <end position="577"/>
    </location>
</feature>
<dbReference type="Gene3D" id="1.10.287.110">
    <property type="entry name" value="DnaJ domain"/>
    <property type="match status" value="1"/>
</dbReference>
<dbReference type="eggNOG" id="KOG0712">
    <property type="taxonomic scope" value="Eukaryota"/>
</dbReference>
<feature type="compositionally biased region" description="Polar residues" evidence="2">
    <location>
        <begin position="240"/>
        <end position="250"/>
    </location>
</feature>
<dbReference type="SMART" id="SM00271">
    <property type="entry name" value="DnaJ"/>
    <property type="match status" value="1"/>
</dbReference>
<feature type="region of interest" description="Disordered" evidence="2">
    <location>
        <begin position="1"/>
        <end position="20"/>
    </location>
</feature>
<feature type="compositionally biased region" description="Basic and acidic residues" evidence="2">
    <location>
        <begin position="126"/>
        <end position="170"/>
    </location>
</feature>
<evidence type="ECO:0000313" key="4">
    <source>
        <dbReference type="EMBL" id="OCT53140.1"/>
    </source>
</evidence>
<proteinExistence type="predicted"/>
<accession>A0A1C1CXL2</accession>
<gene>
    <name evidence="4" type="ORF">CLCR_09804</name>
</gene>
<evidence type="ECO:0000256" key="2">
    <source>
        <dbReference type="SAM" id="MobiDB-lite"/>
    </source>
</evidence>
<dbReference type="GO" id="GO:0051082">
    <property type="term" value="F:unfolded protein binding"/>
    <property type="evidence" value="ECO:0007669"/>
    <property type="project" value="TreeGrafter"/>
</dbReference>
<dbReference type="PANTHER" id="PTHR43096">
    <property type="entry name" value="DNAJ HOMOLOG 1, MITOCHONDRIAL-RELATED"/>
    <property type="match status" value="1"/>
</dbReference>
<feature type="region of interest" description="Disordered" evidence="2">
    <location>
        <begin position="83"/>
        <end position="658"/>
    </location>
</feature>
<evidence type="ECO:0000259" key="3">
    <source>
        <dbReference type="PROSITE" id="PS50076"/>
    </source>
</evidence>
<dbReference type="InterPro" id="IPR001623">
    <property type="entry name" value="DnaJ_domain"/>
</dbReference>
<feature type="compositionally biased region" description="Basic and acidic residues" evidence="2">
    <location>
        <begin position="601"/>
        <end position="619"/>
    </location>
</feature>
<dbReference type="VEuPathDB" id="FungiDB:G647_00113"/>
<dbReference type="VEuPathDB" id="FungiDB:CLCR_09804"/>
<dbReference type="SUPFAM" id="SSF46565">
    <property type="entry name" value="Chaperone J-domain"/>
    <property type="match status" value="1"/>
</dbReference>
<feature type="compositionally biased region" description="Basic and acidic residues" evidence="2">
    <location>
        <begin position="360"/>
        <end position="404"/>
    </location>
</feature>
<sequence length="658" mass="76091">MASSPLPPNPYEALGVSKDADPAAVRSAHRKLALKFHPDRIKDEAQREKGKDEFQKIQEAYEILIDPQRRQHYDDQVRLAELRKEAMMRGPPPASTSNTRSYPMRPAPQPAPPSTREYNEYGEYYEEVRQPRFADDHRDPYDELPRGTSRKHADYERRAPPPPKASEKSKKAASSAGVFGVAAAAAKFKSQAEKSRSGKADEKRFDKEKTRERREKVETRRPTVVDVESDSDYTEVRPSMKSSRSKTTSYFDRPSERTRTSTRTERPRDFEEESLDEKWERHHEESKAYMAKAANRPSLERTASDAYQYWIGSESRGSGRKSGSDNEKRPSSSKGRRSNAEEYFAPPFTKSTSSPSNLRAHVDEHVSARPTTRERERDRDRERDRERERDRDRERERERGDHRSRIPPSLHRAQTTPTPKSSTARKDSVPSKGSNLKHGETHMHDSGYGSSSNPHTPEMREESPPRTKARYPATTSTKYHIVDPADDGDDHARTPRVREMFDDHGDRPNRRYHHSPESVVPDLPRDSERRREKPERPRVETKKSSKTAAMMQDFIPPTVRRSESGRYEDRPPPRSPHDAPSISRNNSGREKLFGEMSPMSPDEREPSRYARPYPADKVHIASRGEPQYSRYEYREPDDRTRFREAPRMTSRRPSVNAY</sequence>
<dbReference type="Proteomes" id="UP000094526">
    <property type="component" value="Unassembled WGS sequence"/>
</dbReference>
<dbReference type="InterPro" id="IPR036869">
    <property type="entry name" value="J_dom_sf"/>
</dbReference>
<keyword evidence="1" id="KW-0143">Chaperone</keyword>
<dbReference type="STRING" id="86049.A0A1C1CXL2"/>
<dbReference type="InterPro" id="IPR018253">
    <property type="entry name" value="DnaJ_domain_CS"/>
</dbReference>
<feature type="compositionally biased region" description="Basic and acidic residues" evidence="2">
    <location>
        <begin position="490"/>
        <end position="509"/>
    </location>
</feature>
<name>A0A1C1CXL2_9EURO</name>
<feature type="compositionally biased region" description="Low complexity" evidence="2">
    <location>
        <begin position="172"/>
        <end position="188"/>
    </location>
</feature>
<feature type="domain" description="J" evidence="3">
    <location>
        <begin position="9"/>
        <end position="77"/>
    </location>
</feature>
<feature type="compositionally biased region" description="Basic and acidic residues" evidence="2">
    <location>
        <begin position="190"/>
        <end position="223"/>
    </location>
</feature>
<dbReference type="AlphaFoldDB" id="A0A1C1CXL2"/>
<dbReference type="PANTHER" id="PTHR43096:SF52">
    <property type="entry name" value="DNAJ HOMOLOG 1, MITOCHONDRIAL-RELATED"/>
    <property type="match status" value="1"/>
</dbReference>
<feature type="compositionally biased region" description="Basic and acidic residues" evidence="2">
    <location>
        <begin position="631"/>
        <end position="646"/>
    </location>
</feature>
<dbReference type="PROSITE" id="PS50076">
    <property type="entry name" value="DNAJ_2"/>
    <property type="match status" value="1"/>
</dbReference>
<organism evidence="4 5">
    <name type="scientific">Cladophialophora carrionii</name>
    <dbReference type="NCBI Taxonomy" id="86049"/>
    <lineage>
        <taxon>Eukaryota</taxon>
        <taxon>Fungi</taxon>
        <taxon>Dikarya</taxon>
        <taxon>Ascomycota</taxon>
        <taxon>Pezizomycotina</taxon>
        <taxon>Eurotiomycetes</taxon>
        <taxon>Chaetothyriomycetidae</taxon>
        <taxon>Chaetothyriales</taxon>
        <taxon>Herpotrichiellaceae</taxon>
        <taxon>Cladophialophora</taxon>
    </lineage>
</organism>
<dbReference type="EMBL" id="LGRB01000008">
    <property type="protein sequence ID" value="OCT53140.1"/>
    <property type="molecule type" value="Genomic_DNA"/>
</dbReference>
<evidence type="ECO:0000256" key="1">
    <source>
        <dbReference type="ARBA" id="ARBA00023186"/>
    </source>
</evidence>
<reference evidence="5" key="1">
    <citation type="submission" date="2015-07" db="EMBL/GenBank/DDBJ databases">
        <authorList>
            <person name="Teixeira M.M."/>
            <person name="Souza R.C."/>
            <person name="Almeida L.G."/>
            <person name="Vicente V.A."/>
            <person name="de Hoog S."/>
            <person name="Bocca A.L."/>
            <person name="de Almeida S.R."/>
            <person name="Vasconcelos A.T."/>
            <person name="Felipe M.S."/>
        </authorList>
    </citation>
    <scope>NUCLEOTIDE SEQUENCE [LARGE SCALE GENOMIC DNA]</scope>
    <source>
        <strain evidence="5">KSF</strain>
    </source>
</reference>
<feature type="compositionally biased region" description="Pro residues" evidence="2">
    <location>
        <begin position="1"/>
        <end position="10"/>
    </location>
</feature>
<keyword evidence="5" id="KW-1185">Reference proteome</keyword>
<comment type="caution">
    <text evidence="4">The sequence shown here is derived from an EMBL/GenBank/DDBJ whole genome shotgun (WGS) entry which is preliminary data.</text>
</comment>
<dbReference type="PRINTS" id="PR00625">
    <property type="entry name" value="JDOMAIN"/>
</dbReference>
<dbReference type="GO" id="GO:0005737">
    <property type="term" value="C:cytoplasm"/>
    <property type="evidence" value="ECO:0007669"/>
    <property type="project" value="TreeGrafter"/>
</dbReference>
<evidence type="ECO:0000313" key="5">
    <source>
        <dbReference type="Proteomes" id="UP000094526"/>
    </source>
</evidence>
<feature type="compositionally biased region" description="Basic and acidic residues" evidence="2">
    <location>
        <begin position="276"/>
        <end position="287"/>
    </location>
</feature>
<feature type="compositionally biased region" description="Polar residues" evidence="2">
    <location>
        <begin position="412"/>
        <end position="422"/>
    </location>
</feature>
<dbReference type="OrthoDB" id="10250354at2759"/>
<dbReference type="Pfam" id="PF00226">
    <property type="entry name" value="DnaJ"/>
    <property type="match status" value="1"/>
</dbReference>
<dbReference type="CDD" id="cd06257">
    <property type="entry name" value="DnaJ"/>
    <property type="match status" value="1"/>
</dbReference>
<protein>
    <recommendedName>
        <fullName evidence="3">J domain-containing protein</fullName>
    </recommendedName>
</protein>
<feature type="compositionally biased region" description="Basic and acidic residues" evidence="2">
    <location>
        <begin position="523"/>
        <end position="543"/>
    </location>
</feature>
<feature type="compositionally biased region" description="Basic and acidic residues" evidence="2">
    <location>
        <begin position="253"/>
        <end position="269"/>
    </location>
</feature>
<dbReference type="GO" id="GO:0042026">
    <property type="term" value="P:protein refolding"/>
    <property type="evidence" value="ECO:0007669"/>
    <property type="project" value="TreeGrafter"/>
</dbReference>
<dbReference type="PROSITE" id="PS00636">
    <property type="entry name" value="DNAJ_1"/>
    <property type="match status" value="1"/>
</dbReference>